<evidence type="ECO:0000313" key="1">
    <source>
        <dbReference type="EMBL" id="AZQ51182.1"/>
    </source>
</evidence>
<dbReference type="Proteomes" id="UP000277191">
    <property type="component" value="Chromosome 1"/>
</dbReference>
<dbReference type="Gene3D" id="1.20.910.10">
    <property type="entry name" value="Heme oxygenase-like"/>
    <property type="match status" value="1"/>
</dbReference>
<dbReference type="EMBL" id="CP034545">
    <property type="protein sequence ID" value="AZQ51182.1"/>
    <property type="molecule type" value="Genomic_DNA"/>
</dbReference>
<gene>
    <name evidence="1" type="ORF">D5R55_09295</name>
</gene>
<accession>A0A3S9N669</accession>
<organism evidence="1 2">
    <name type="scientific">Burkholderia cenocepacia</name>
    <dbReference type="NCBI Taxonomy" id="95486"/>
    <lineage>
        <taxon>Bacteria</taxon>
        <taxon>Pseudomonadati</taxon>
        <taxon>Pseudomonadota</taxon>
        <taxon>Betaproteobacteria</taxon>
        <taxon>Burkholderiales</taxon>
        <taxon>Burkholderiaceae</taxon>
        <taxon>Burkholderia</taxon>
        <taxon>Burkholderia cepacia complex</taxon>
    </lineage>
</organism>
<evidence type="ECO:0000313" key="2">
    <source>
        <dbReference type="Proteomes" id="UP000277191"/>
    </source>
</evidence>
<sequence length="735" mass="80897">MWRETYRLATDPEAFLDDRPIRARLAAEQGAVEPGRHAQDFSARAGEIAAWRDARRGGWQQLANDAHRTGGGAAFASAILVQSAPLASVLGAWLQGMSAPGVFEDDVHLRIMALHAGEVGVGRPEASRYDRFKALLRDAALADVALEPFELSTLASIDDEAFRLPALLLAMSRRADAFGPELAAVDFAFRSLGLLPCWDALAAVPGHAFDVRALDLRTAVGRVDGLDACAQSRWALEQYAAHDTVARERIARMLGWTFGALRAWDGFIERVAARAASPRLAMARLMQQRAREAMVYHHEYKLGGRVLSDWFKDALRDPEPLVDALAQSRLVVPGHAERSPLVTTLIGPGGRMFRVFSDDDVAIIRRWIDSLADAPAALSVEPRAAAAEPEPEPALSLAVDDPTLGSAPSSLRELYFVLQGRALAPRTRQLAERYARDWLARAARSLHRTDRGLPRTWRAGALRAWLLEQHDRHGLEFEQSDPANLPTREEVVDSTLQLAPLTLIDGSWLQGFSDWRLAASQVGFALFQTYWDELGNGLHALNHPKIYRDGLREMGIELPPTGSRAFAHDPRFRDESFRLPVYWLCLGKLPRTFMPEILGMNLAMELSGVGGSYRSARRFLRHYGFSTEFVDLHNTIDNVSTGHSAWAVDAIDAYMRQTAAHGAGATAASWERVRVGYESLAPLPDRGERWLGKLGVRRWTRVAPAAGAAASASDLFHHAPVARPARTAPAHVEAA</sequence>
<dbReference type="AlphaFoldDB" id="A0A3S9N669"/>
<proteinExistence type="predicted"/>
<name>A0A3S9N669_9BURK</name>
<dbReference type="SMART" id="SM01236">
    <property type="entry name" value="Haem_oxygenase_2"/>
    <property type="match status" value="1"/>
</dbReference>
<dbReference type="InterPro" id="IPR016084">
    <property type="entry name" value="Haem_Oase-like_multi-hlx"/>
</dbReference>
<reference evidence="1 2" key="1">
    <citation type="submission" date="2018-12" db="EMBL/GenBank/DDBJ databases">
        <title>Cadmium resistance mechanism in endophytic bacteria Burkholderia cenocepacia YG-3.</title>
        <authorList>
            <person name="Zhang X."/>
            <person name="Wang X."/>
            <person name="Zhu Y."/>
        </authorList>
    </citation>
    <scope>NUCLEOTIDE SEQUENCE [LARGE SCALE GENOMIC DNA]</scope>
    <source>
        <strain evidence="1 2">YG-3</strain>
    </source>
</reference>
<protein>
    <submittedName>
        <fullName evidence="1">Iron-containing redox enzyme family protein</fullName>
    </submittedName>
</protein>
<dbReference type="RefSeq" id="WP_126361588.1">
    <property type="nucleotide sequence ID" value="NZ_CP034545.1"/>
</dbReference>
<dbReference type="Pfam" id="PF14518">
    <property type="entry name" value="Haem_oxygenas_2"/>
    <property type="match status" value="1"/>
</dbReference>